<proteinExistence type="predicted"/>
<dbReference type="AlphaFoldDB" id="A0A815T3M3"/>
<accession>A0A815T3M3</accession>
<protein>
    <recommendedName>
        <fullName evidence="3">F-box domain-containing protein</fullName>
    </recommendedName>
</protein>
<evidence type="ECO:0008006" key="3">
    <source>
        <dbReference type="Google" id="ProtNLM"/>
    </source>
</evidence>
<evidence type="ECO:0000313" key="2">
    <source>
        <dbReference type="Proteomes" id="UP000663860"/>
    </source>
</evidence>
<reference evidence="1" key="1">
    <citation type="submission" date="2021-02" db="EMBL/GenBank/DDBJ databases">
        <authorList>
            <person name="Nowell W R."/>
        </authorList>
    </citation>
    <scope>NUCLEOTIDE SEQUENCE</scope>
</reference>
<dbReference type="EMBL" id="CAJNOE010002977">
    <property type="protein sequence ID" value="CAF1496882.1"/>
    <property type="molecule type" value="Genomic_DNA"/>
</dbReference>
<dbReference type="InterPro" id="IPR032675">
    <property type="entry name" value="LRR_dom_sf"/>
</dbReference>
<gene>
    <name evidence="1" type="ORF">IZO911_LOCUS44800</name>
</gene>
<evidence type="ECO:0000313" key="1">
    <source>
        <dbReference type="EMBL" id="CAF1496882.1"/>
    </source>
</evidence>
<dbReference type="SUPFAM" id="SSF52047">
    <property type="entry name" value="RNI-like"/>
    <property type="match status" value="1"/>
</dbReference>
<organism evidence="1 2">
    <name type="scientific">Adineta steineri</name>
    <dbReference type="NCBI Taxonomy" id="433720"/>
    <lineage>
        <taxon>Eukaryota</taxon>
        <taxon>Metazoa</taxon>
        <taxon>Spiralia</taxon>
        <taxon>Gnathifera</taxon>
        <taxon>Rotifera</taxon>
        <taxon>Eurotatoria</taxon>
        <taxon>Bdelloidea</taxon>
        <taxon>Adinetida</taxon>
        <taxon>Adinetidae</taxon>
        <taxon>Adineta</taxon>
    </lineage>
</organism>
<sequence length="409" mass="48142">MNNNARDEFSIIEDLPNELFVGIFCYLNGVDTVFAFLSLNNRFQKLLRKYCKVFDFKSSSKLQFDTIFDQYSTKRWKSLQLSNDDQTSGQIEYCFQRYPLSVYFTQLESLSLLKMKTSDLSILSELSFLTNLTSLKIGFICGEIISMYDLSDLKQLKRLVITSCFNIRWTNKLSQLDTLEYVIMHCCLNLLVLTWPSRLKHLKIVLESAEHNDLLPQSISNLSELTNLEIYQKEQGYTIPNGQQWEQIISSSCPLLKNLKFVFQFPYQSYISNQMKQIIASFSTPFYINEKKWFVRCDIWTRYRAIRSLKLKSTVSSPSSLNESEVEQIIRIFALKCQHLSICIPMSFDIVVSFLRDMQQLYSLHVVTDVKDNEKITLKWLEQQEIGLNYTNCRLINEEYNYYFWLGIH</sequence>
<dbReference type="Gene3D" id="3.80.10.10">
    <property type="entry name" value="Ribonuclease Inhibitor"/>
    <property type="match status" value="1"/>
</dbReference>
<comment type="caution">
    <text evidence="1">The sequence shown here is derived from an EMBL/GenBank/DDBJ whole genome shotgun (WGS) entry which is preliminary data.</text>
</comment>
<name>A0A815T3M3_9BILA</name>
<dbReference type="Proteomes" id="UP000663860">
    <property type="component" value="Unassembled WGS sequence"/>
</dbReference>